<protein>
    <submittedName>
        <fullName evidence="1">Uncharacterized protein</fullName>
    </submittedName>
</protein>
<organism evidence="1 2">
    <name type="scientific">Aphanomyces euteiches</name>
    <dbReference type="NCBI Taxonomy" id="100861"/>
    <lineage>
        <taxon>Eukaryota</taxon>
        <taxon>Sar</taxon>
        <taxon>Stramenopiles</taxon>
        <taxon>Oomycota</taxon>
        <taxon>Saprolegniomycetes</taxon>
        <taxon>Saprolegniales</taxon>
        <taxon>Verrucalvaceae</taxon>
        <taxon>Aphanomyces</taxon>
    </lineage>
</organism>
<evidence type="ECO:0000313" key="2">
    <source>
        <dbReference type="Proteomes" id="UP000481153"/>
    </source>
</evidence>
<name>A0A6G0XTC9_9STRA</name>
<evidence type="ECO:0000313" key="1">
    <source>
        <dbReference type="EMBL" id="KAF0743696.1"/>
    </source>
</evidence>
<accession>A0A6G0XTC9</accession>
<dbReference type="AlphaFoldDB" id="A0A6G0XTC9"/>
<keyword evidence="2" id="KW-1185">Reference proteome</keyword>
<reference evidence="1 2" key="1">
    <citation type="submission" date="2019-07" db="EMBL/GenBank/DDBJ databases">
        <title>Genomics analysis of Aphanomyces spp. identifies a new class of oomycete effector associated with host adaptation.</title>
        <authorList>
            <person name="Gaulin E."/>
        </authorList>
    </citation>
    <scope>NUCLEOTIDE SEQUENCE [LARGE SCALE GENOMIC DNA]</scope>
    <source>
        <strain evidence="1 2">ATCC 201684</strain>
    </source>
</reference>
<dbReference type="EMBL" id="VJMJ01000012">
    <property type="protein sequence ID" value="KAF0743696.1"/>
    <property type="molecule type" value="Genomic_DNA"/>
</dbReference>
<comment type="caution">
    <text evidence="1">The sequence shown here is derived from an EMBL/GenBank/DDBJ whole genome shotgun (WGS) entry which is preliminary data.</text>
</comment>
<dbReference type="VEuPathDB" id="FungiDB:AeMF1_020888"/>
<gene>
    <name evidence="1" type="ORF">Ae201684_001355</name>
</gene>
<dbReference type="Proteomes" id="UP000481153">
    <property type="component" value="Unassembled WGS sequence"/>
</dbReference>
<proteinExistence type="predicted"/>
<sequence length="271" mass="29029">MFSIGAALGGSAIVYLGQKLKASSTRAYSDTKLIADTKDITSLPAKPSYERESDYVTFSGRLNNFDSPLLKSAMMQRMNSDTHDAIRIKTKTYQRTEDSVSRSVAVVSENLVSESETGGIVAVEPFNAGSAKVLLRDSVYIKSLYKGGVEEFKPAVESSISVFGERPASKTIGFRVVERLIPANQVVSGVGLVEAKMVAGAAGAPTLQWVLASPDHAKLHGRPSFLVYGDKDDLVQQRQNEAGSLADIGDVVTAVGVVGIVFGCYNMVRNK</sequence>